<dbReference type="InterPro" id="IPR008978">
    <property type="entry name" value="HSP20-like_chaperone"/>
</dbReference>
<dbReference type="AlphaFoldDB" id="A0A7C5TGY8"/>
<dbReference type="SUPFAM" id="SSF49764">
    <property type="entry name" value="HSP20-like chaperones"/>
    <property type="match status" value="1"/>
</dbReference>
<dbReference type="PROSITE" id="PS01031">
    <property type="entry name" value="SHSP"/>
    <property type="match status" value="1"/>
</dbReference>
<dbReference type="EMBL" id="DRZI01000117">
    <property type="protein sequence ID" value="HHP81555.1"/>
    <property type="molecule type" value="Genomic_DNA"/>
</dbReference>
<comment type="caution">
    <text evidence="4">The sequence shown here is derived from an EMBL/GenBank/DDBJ whole genome shotgun (WGS) entry which is preliminary data.</text>
</comment>
<dbReference type="EMBL" id="DRUB01000048">
    <property type="protein sequence ID" value="HHR95733.1"/>
    <property type="molecule type" value="Genomic_DNA"/>
</dbReference>
<dbReference type="Gene3D" id="2.60.40.790">
    <property type="match status" value="1"/>
</dbReference>
<evidence type="ECO:0000313" key="5">
    <source>
        <dbReference type="EMBL" id="HHR95733.1"/>
    </source>
</evidence>
<dbReference type="CDD" id="cd00298">
    <property type="entry name" value="ACD_sHsps_p23-like"/>
    <property type="match status" value="1"/>
</dbReference>
<accession>A0A7C5TGY8</accession>
<name>A0A7C5TGY8_9CREN</name>
<gene>
    <name evidence="5" type="ORF">ENL47_02665</name>
    <name evidence="4" type="ORF">ENM84_02705</name>
</gene>
<evidence type="ECO:0000256" key="1">
    <source>
        <dbReference type="PROSITE-ProRule" id="PRU00285"/>
    </source>
</evidence>
<evidence type="ECO:0000259" key="3">
    <source>
        <dbReference type="PROSITE" id="PS01031"/>
    </source>
</evidence>
<evidence type="ECO:0000256" key="2">
    <source>
        <dbReference type="RuleBase" id="RU003616"/>
    </source>
</evidence>
<reference evidence="4" key="1">
    <citation type="journal article" date="2020" name="mSystems">
        <title>Genome- and Community-Level Interaction Insights into Carbon Utilization and Element Cycling Functions of Hydrothermarchaeota in Hydrothermal Sediment.</title>
        <authorList>
            <person name="Zhou Z."/>
            <person name="Liu Y."/>
            <person name="Xu W."/>
            <person name="Pan J."/>
            <person name="Luo Z.H."/>
            <person name="Li M."/>
        </authorList>
    </citation>
    <scope>NUCLEOTIDE SEQUENCE [LARGE SCALE GENOMIC DNA]</scope>
    <source>
        <strain evidence="5">SpSt-1</strain>
        <strain evidence="4">SpSt-1121</strain>
    </source>
</reference>
<comment type="similarity">
    <text evidence="1 2">Belongs to the small heat shock protein (HSP20) family.</text>
</comment>
<organism evidence="4">
    <name type="scientific">Ignisphaera aggregans</name>
    <dbReference type="NCBI Taxonomy" id="334771"/>
    <lineage>
        <taxon>Archaea</taxon>
        <taxon>Thermoproteota</taxon>
        <taxon>Thermoprotei</taxon>
        <taxon>Desulfurococcales</taxon>
        <taxon>Desulfurococcaceae</taxon>
        <taxon>Ignisphaera</taxon>
    </lineage>
</organism>
<protein>
    <submittedName>
        <fullName evidence="4">Hsp20/alpha crystallin family protein</fullName>
    </submittedName>
</protein>
<feature type="domain" description="SHSP" evidence="3">
    <location>
        <begin position="43"/>
        <end position="142"/>
    </location>
</feature>
<evidence type="ECO:0000313" key="4">
    <source>
        <dbReference type="EMBL" id="HHP81555.1"/>
    </source>
</evidence>
<dbReference type="Pfam" id="PF00011">
    <property type="entry name" value="HSP20"/>
    <property type="match status" value="1"/>
</dbReference>
<dbReference type="InterPro" id="IPR002068">
    <property type="entry name" value="A-crystallin/Hsp20_dom"/>
</dbReference>
<sequence length="142" mass="16997">MSDFLDEFFEKLEKRLRMLERDIMKSVEEVFKNINIPEFRRTPEISETVEPLYTIKDLGDRIVIYIDLPYVAEGTIDVKFEDRTMYIYAKLKESVKLDRLSRRFRGVEVQEYRAAIELPLEPKPDKTKIRTRKGVVEITIYK</sequence>
<proteinExistence type="inferred from homology"/>